<accession>A0AAV6G5S0</accession>
<reference evidence="2" key="1">
    <citation type="submission" date="2020-10" db="EMBL/GenBank/DDBJ databases">
        <title>Chromosome-scale genome assembly of the Allis shad, Alosa alosa.</title>
        <authorList>
            <person name="Margot Z."/>
            <person name="Christophe K."/>
            <person name="Cabau C."/>
            <person name="Louis A."/>
            <person name="Berthelot C."/>
            <person name="Parey E."/>
            <person name="Roest Crollius H."/>
            <person name="Montfort J."/>
            <person name="Robinson-Rechavi M."/>
            <person name="Bucao C."/>
            <person name="Bouchez O."/>
            <person name="Gislard M."/>
            <person name="Lluch J."/>
            <person name="Milhes M."/>
            <person name="Lampietro C."/>
            <person name="Lopez Roques C."/>
            <person name="Donnadieu C."/>
            <person name="Braasch I."/>
            <person name="Desvignes T."/>
            <person name="Postlethwait J."/>
            <person name="Bobe J."/>
            <person name="Guiguen Y."/>
        </authorList>
    </citation>
    <scope>NUCLEOTIDE SEQUENCE</scope>
    <source>
        <strain evidence="2">M-15738</strain>
        <tissue evidence="2">Blood</tissue>
    </source>
</reference>
<evidence type="ECO:0000313" key="2">
    <source>
        <dbReference type="EMBL" id="KAG5270473.1"/>
    </source>
</evidence>
<dbReference type="InterPro" id="IPR014044">
    <property type="entry name" value="CAP_dom"/>
</dbReference>
<dbReference type="Proteomes" id="UP000823561">
    <property type="component" value="Chromosome 14"/>
</dbReference>
<dbReference type="CDD" id="cd05382">
    <property type="entry name" value="CAP_GAPR1-like"/>
    <property type="match status" value="1"/>
</dbReference>
<comment type="caution">
    <text evidence="2">The sequence shown here is derived from an EMBL/GenBank/DDBJ whole genome shotgun (WGS) entry which is preliminary data.</text>
</comment>
<dbReference type="SUPFAM" id="SSF55797">
    <property type="entry name" value="PR-1-like"/>
    <property type="match status" value="1"/>
</dbReference>
<evidence type="ECO:0000313" key="3">
    <source>
        <dbReference type="Proteomes" id="UP000823561"/>
    </source>
</evidence>
<keyword evidence="3" id="KW-1185">Reference proteome</keyword>
<dbReference type="Gene3D" id="3.40.33.10">
    <property type="entry name" value="CAP"/>
    <property type="match status" value="1"/>
</dbReference>
<dbReference type="Pfam" id="PF00188">
    <property type="entry name" value="CAP"/>
    <property type="match status" value="1"/>
</dbReference>
<dbReference type="PRINTS" id="PR00837">
    <property type="entry name" value="V5TPXLIKE"/>
</dbReference>
<dbReference type="AlphaFoldDB" id="A0AAV6G5S0"/>
<dbReference type="InterPro" id="IPR034113">
    <property type="entry name" value="SCP_GAPR1-like"/>
</dbReference>
<evidence type="ECO:0000259" key="1">
    <source>
        <dbReference type="SMART" id="SM00198"/>
    </source>
</evidence>
<dbReference type="SMART" id="SM00198">
    <property type="entry name" value="SCP"/>
    <property type="match status" value="1"/>
</dbReference>
<dbReference type="GO" id="GO:0005576">
    <property type="term" value="C:extracellular region"/>
    <property type="evidence" value="ECO:0007669"/>
    <property type="project" value="InterPro"/>
</dbReference>
<protein>
    <recommendedName>
        <fullName evidence="1">SCP domain-containing protein</fullName>
    </recommendedName>
</protein>
<dbReference type="FunFam" id="3.40.33.10:FF:000002">
    <property type="entry name" value="Golgi-associated plant pathogenesis-related protein 1"/>
    <property type="match status" value="1"/>
</dbReference>
<dbReference type="InterPro" id="IPR018244">
    <property type="entry name" value="Allrgn_V5/Tpx1_CS"/>
</dbReference>
<dbReference type="PROSITE" id="PS01009">
    <property type="entry name" value="CRISP_1"/>
    <property type="match status" value="1"/>
</dbReference>
<feature type="domain" description="SCP" evidence="1">
    <location>
        <begin position="5"/>
        <end position="143"/>
    </location>
</feature>
<organism evidence="2 3">
    <name type="scientific">Alosa alosa</name>
    <name type="common">allis shad</name>
    <dbReference type="NCBI Taxonomy" id="278164"/>
    <lineage>
        <taxon>Eukaryota</taxon>
        <taxon>Metazoa</taxon>
        <taxon>Chordata</taxon>
        <taxon>Craniata</taxon>
        <taxon>Vertebrata</taxon>
        <taxon>Euteleostomi</taxon>
        <taxon>Actinopterygii</taxon>
        <taxon>Neopterygii</taxon>
        <taxon>Teleostei</taxon>
        <taxon>Clupei</taxon>
        <taxon>Clupeiformes</taxon>
        <taxon>Clupeoidei</taxon>
        <taxon>Clupeidae</taxon>
        <taxon>Alosa</taxon>
    </lineage>
</organism>
<dbReference type="PANTHER" id="PTHR10334">
    <property type="entry name" value="CYSTEINE-RICH SECRETORY PROTEIN-RELATED"/>
    <property type="match status" value="1"/>
</dbReference>
<name>A0AAV6G5S0_9TELE</name>
<dbReference type="InterPro" id="IPR035940">
    <property type="entry name" value="CAP_sf"/>
</dbReference>
<proteinExistence type="predicted"/>
<sequence length="159" mass="17448">MADDSFKAEFLQTHNELRAKHGVPALTMSDALCKSAQAWADHLKSTNKNSSKINLQHSKTKNGENLYFSSSSATVKLTGKEAVEIWYREIKDYDFSKPGFGFNTGHFTQVVWKSSTEVGVGIAMVENAVFVIGQYSPAGNIATDDHFEKNVLPAGEAKS</sequence>
<gene>
    <name evidence="2" type="ORF">AALO_G00193000</name>
</gene>
<dbReference type="EMBL" id="JADWDJ010000014">
    <property type="protein sequence ID" value="KAG5270473.1"/>
    <property type="molecule type" value="Genomic_DNA"/>
</dbReference>
<dbReference type="InterPro" id="IPR001283">
    <property type="entry name" value="CRISP-related"/>
</dbReference>